<protein>
    <submittedName>
        <fullName evidence="1">Uncharacterized protein</fullName>
    </submittedName>
</protein>
<gene>
    <name evidence="1" type="ORF">S01H4_13146</name>
</gene>
<reference evidence="1" key="1">
    <citation type="journal article" date="2014" name="Front. Microbiol.">
        <title>High frequency of phylogenetically diverse reductive dehalogenase-homologous genes in deep subseafloor sedimentary metagenomes.</title>
        <authorList>
            <person name="Kawai M."/>
            <person name="Futagami T."/>
            <person name="Toyoda A."/>
            <person name="Takaki Y."/>
            <person name="Nishi S."/>
            <person name="Hori S."/>
            <person name="Arai W."/>
            <person name="Tsubouchi T."/>
            <person name="Morono Y."/>
            <person name="Uchiyama I."/>
            <person name="Ito T."/>
            <person name="Fujiyama A."/>
            <person name="Inagaki F."/>
            <person name="Takami H."/>
        </authorList>
    </citation>
    <scope>NUCLEOTIDE SEQUENCE</scope>
    <source>
        <strain evidence="1">Expedition CK06-06</strain>
    </source>
</reference>
<comment type="caution">
    <text evidence="1">The sequence shown here is derived from an EMBL/GenBank/DDBJ whole genome shotgun (WGS) entry which is preliminary data.</text>
</comment>
<feature type="non-terminal residue" evidence="1">
    <location>
        <position position="147"/>
    </location>
</feature>
<sequence length="147" mass="16987">MNIIRKSGFGSINEIKRKFVRKERSEEDLVFDVGRMPRDVLSKMLIICGKVGKDNIAKYEQKAKELNCDFIQEKGRSWVLTHKTIRDNYDPDNHLGVLLIGSNKELPATQISYQDDYAFTDWFIQDLDNDMIPDFPVGRIFGSPETV</sequence>
<accession>X0YE45</accession>
<dbReference type="AlphaFoldDB" id="X0YE45"/>
<organism evidence="1">
    <name type="scientific">marine sediment metagenome</name>
    <dbReference type="NCBI Taxonomy" id="412755"/>
    <lineage>
        <taxon>unclassified sequences</taxon>
        <taxon>metagenomes</taxon>
        <taxon>ecological metagenomes</taxon>
    </lineage>
</organism>
<evidence type="ECO:0000313" key="1">
    <source>
        <dbReference type="EMBL" id="GAG54145.1"/>
    </source>
</evidence>
<dbReference type="EMBL" id="BART01005802">
    <property type="protein sequence ID" value="GAG54145.1"/>
    <property type="molecule type" value="Genomic_DNA"/>
</dbReference>
<name>X0YE45_9ZZZZ</name>
<proteinExistence type="predicted"/>